<dbReference type="PANTHER" id="PTHR21483:SF18">
    <property type="entry name" value="RNA POLYMERASE II-ASSOCIATED PROTEIN 1"/>
    <property type="match status" value="1"/>
</dbReference>
<dbReference type="Proteomes" id="UP000887563">
    <property type="component" value="Unplaced"/>
</dbReference>
<dbReference type="Pfam" id="PF25766">
    <property type="entry name" value="TPR_RPAP1"/>
    <property type="match status" value="1"/>
</dbReference>
<dbReference type="AlphaFoldDB" id="A0A914LKT3"/>
<accession>A0A914LKT3</accession>
<sequence>MFFLKHIIIGQKRGTTLVMDILAPILVMQMEPMLVMEIEIPISVKEFLEPILVEERISLVVHQEMVNMVFKRTMVILSGESLLIVDLMMGCEFQAQISEERQRQNVLFNITERFPGFFEVPERCIPFQFDDSQQIQQNKGFPQVLKNVLFYEEGQQQQSSSQKEKEKIFNKRGQKSLFSQQFDSSKLKENKKEEKEDEDNLLHETIKNLEIIGLVEKNKKEAKFSDGGSGVHLAMDPVQQDLAFKSMRNILPRKEQQILKIFDQFSNTKITTDPQINENREQQIVRMCRERLEEIRSLYLEQIEDTTTGRRTWIFAKGIVDIFVNEAWILIPIRKVLDAVNQRGSTTPTSDDIEIIYLCLLWTVALFLEKPTLFKALTSVNAFCVRLAEVFLIGPEIFCNEEINELIGIILNKFLIESANKKMLKFQLEDTIAGLDAFMPFFVDLLKCFEEFSNGNENFCLIILLIIYLNNSPKINKLKMAQTLWSLQRNVVRQMNILINDNNEKFVVNF</sequence>
<feature type="domain" description="RPAP1/MINIYO-like TPR repeats" evidence="1">
    <location>
        <begin position="342"/>
        <end position="498"/>
    </location>
</feature>
<name>A0A914LKT3_MELIC</name>
<dbReference type="WBParaSite" id="Minc3s00584g14659">
    <property type="protein sequence ID" value="Minc3s00584g14659"/>
    <property type="gene ID" value="Minc3s00584g14659"/>
</dbReference>
<reference evidence="3" key="1">
    <citation type="submission" date="2022-11" db="UniProtKB">
        <authorList>
            <consortium name="WormBaseParasite"/>
        </authorList>
    </citation>
    <scope>IDENTIFICATION</scope>
</reference>
<evidence type="ECO:0000313" key="3">
    <source>
        <dbReference type="WBParaSite" id="Minc3s00584g14659"/>
    </source>
</evidence>
<keyword evidence="2" id="KW-1185">Reference proteome</keyword>
<dbReference type="InterPro" id="IPR039913">
    <property type="entry name" value="RPAP1/Rba50"/>
</dbReference>
<dbReference type="InterPro" id="IPR057989">
    <property type="entry name" value="TPR_RPAP1/MINIYO-like"/>
</dbReference>
<evidence type="ECO:0000313" key="2">
    <source>
        <dbReference type="Proteomes" id="UP000887563"/>
    </source>
</evidence>
<organism evidence="2 3">
    <name type="scientific">Meloidogyne incognita</name>
    <name type="common">Southern root-knot nematode worm</name>
    <name type="synonym">Oxyuris incognita</name>
    <dbReference type="NCBI Taxonomy" id="6306"/>
    <lineage>
        <taxon>Eukaryota</taxon>
        <taxon>Metazoa</taxon>
        <taxon>Ecdysozoa</taxon>
        <taxon>Nematoda</taxon>
        <taxon>Chromadorea</taxon>
        <taxon>Rhabditida</taxon>
        <taxon>Tylenchina</taxon>
        <taxon>Tylenchomorpha</taxon>
        <taxon>Tylenchoidea</taxon>
        <taxon>Meloidogynidae</taxon>
        <taxon>Meloidogyninae</taxon>
        <taxon>Meloidogyne</taxon>
        <taxon>Meloidogyne incognita group</taxon>
    </lineage>
</organism>
<dbReference type="GO" id="GO:0006366">
    <property type="term" value="P:transcription by RNA polymerase II"/>
    <property type="evidence" value="ECO:0007669"/>
    <property type="project" value="InterPro"/>
</dbReference>
<proteinExistence type="predicted"/>
<evidence type="ECO:0000259" key="1">
    <source>
        <dbReference type="Pfam" id="PF25766"/>
    </source>
</evidence>
<dbReference type="PANTHER" id="PTHR21483">
    <property type="entry name" value="RNA POLYMERASE II-ASSOCIATED PROTEIN 1"/>
    <property type="match status" value="1"/>
</dbReference>
<protein>
    <recommendedName>
        <fullName evidence="1">RPAP1/MINIYO-like TPR repeats domain-containing protein</fullName>
    </recommendedName>
</protein>